<gene>
    <name evidence="2" type="ORF">GCM10025867_48590</name>
</gene>
<protein>
    <submittedName>
        <fullName evidence="2">Uncharacterized protein</fullName>
    </submittedName>
</protein>
<keyword evidence="2" id="KW-0614">Plasmid</keyword>
<keyword evidence="3" id="KW-1185">Reference proteome</keyword>
<dbReference type="Proteomes" id="UP001321486">
    <property type="component" value="Plasmid pNBRC108728a"/>
</dbReference>
<evidence type="ECO:0000313" key="2">
    <source>
        <dbReference type="EMBL" id="BDZ52618.1"/>
    </source>
</evidence>
<dbReference type="EMBL" id="AP027733">
    <property type="protein sequence ID" value="BDZ52618.1"/>
    <property type="molecule type" value="Genomic_DNA"/>
</dbReference>
<organism evidence="2 3">
    <name type="scientific">Frondihabitans sucicola</name>
    <dbReference type="NCBI Taxonomy" id="1268041"/>
    <lineage>
        <taxon>Bacteria</taxon>
        <taxon>Bacillati</taxon>
        <taxon>Actinomycetota</taxon>
        <taxon>Actinomycetes</taxon>
        <taxon>Micrococcales</taxon>
        <taxon>Microbacteriaceae</taxon>
        <taxon>Frondihabitans</taxon>
    </lineage>
</organism>
<feature type="compositionally biased region" description="Basic and acidic residues" evidence="1">
    <location>
        <begin position="1"/>
        <end position="10"/>
    </location>
</feature>
<evidence type="ECO:0000313" key="3">
    <source>
        <dbReference type="Proteomes" id="UP001321486"/>
    </source>
</evidence>
<sequence>MCRGCDDANPRRCPSSMGEARAARDRASYNAKKAATATPAKPASKPRSRAGVKGGLGAAAAADVTAQTQIAPLPEGTPTVDEISAAIDRVQVLYGNPDDHPAEFAALVEEYGSKDLAIVHVGDLVAKRAEAIAGTSADEIEWLGEDQEALLKAQALAAKEKYGITELENRRAEIEAGMFRKETTPEEFKAAQAQISEVVGKVREFYATEEYAAIQEAQKLRENDLLGETGEKSRALAEAYQTVLRDLRPMGGELTFSADTNNEARAVFADGVQYFPSDWVDASSRLAPMEARLIAGRAHYTPNSIKGKTKTKIADHTIVHADADQDMTVWNNDNTLYRRVMDEPDGRVMWVHTTFETAPEVNGTVKKPRGKEWEEFKDRRGRQNWRREHTKTVEQDVIGGPEILANPDGGNLTKGTYSRAAIHELSHRMQHAVPAVARMEKAFLERRTTHADGRRHKQVNVSGGRPAEMGWADSFVEKCMGRDYGAANFTELLATGSESLFSGSYGGLIGRGRYQRDDEMRGFILGLFATGGRPKSAV</sequence>
<evidence type="ECO:0000256" key="1">
    <source>
        <dbReference type="SAM" id="MobiDB-lite"/>
    </source>
</evidence>
<reference evidence="3" key="1">
    <citation type="journal article" date="2019" name="Int. J. Syst. Evol. Microbiol.">
        <title>The Global Catalogue of Microorganisms (GCM) 10K type strain sequencing project: providing services to taxonomists for standard genome sequencing and annotation.</title>
        <authorList>
            <consortium name="The Broad Institute Genomics Platform"/>
            <consortium name="The Broad Institute Genome Sequencing Center for Infectious Disease"/>
            <person name="Wu L."/>
            <person name="Ma J."/>
        </authorList>
    </citation>
    <scope>NUCLEOTIDE SEQUENCE [LARGE SCALE GENOMIC DNA]</scope>
    <source>
        <strain evidence="3">NBRC 108728</strain>
    </source>
</reference>
<name>A0ABM8GVV7_9MICO</name>
<proteinExistence type="predicted"/>
<geneLocation type="plasmid" evidence="2 3">
    <name>pNBRC108728a</name>
</geneLocation>
<accession>A0ABM8GVV7</accession>
<feature type="region of interest" description="Disordered" evidence="1">
    <location>
        <begin position="1"/>
        <end position="52"/>
    </location>
</feature>
<feature type="compositionally biased region" description="Low complexity" evidence="1">
    <location>
        <begin position="31"/>
        <end position="43"/>
    </location>
</feature>